<accession>A0A2M7B7R8</accession>
<keyword evidence="2" id="KW-0540">Nuclease</keyword>
<name>A0A2M7B7R8_9BACT</name>
<dbReference type="InterPro" id="IPR036397">
    <property type="entry name" value="RNaseH_sf"/>
</dbReference>
<organism evidence="2 3">
    <name type="scientific">Candidatus Wolfebacteria bacterium CG03_land_8_20_14_0_80_36_15</name>
    <dbReference type="NCBI Taxonomy" id="1975067"/>
    <lineage>
        <taxon>Bacteria</taxon>
        <taxon>Candidatus Wolfeibacteriota</taxon>
    </lineage>
</organism>
<reference evidence="3" key="1">
    <citation type="submission" date="2017-09" db="EMBL/GenBank/DDBJ databases">
        <title>Depth-based differentiation of microbial function through sediment-hosted aquifers and enrichment of novel symbionts in the deep terrestrial subsurface.</title>
        <authorList>
            <person name="Probst A.J."/>
            <person name="Ladd B."/>
            <person name="Jarett J.K."/>
            <person name="Geller-Mcgrath D.E."/>
            <person name="Sieber C.M.K."/>
            <person name="Emerson J.B."/>
            <person name="Anantharaman K."/>
            <person name="Thomas B.C."/>
            <person name="Malmstrom R."/>
            <person name="Stieglmeier M."/>
            <person name="Klingl A."/>
            <person name="Woyke T."/>
            <person name="Ryan C.M."/>
            <person name="Banfield J.F."/>
        </authorList>
    </citation>
    <scope>NUCLEOTIDE SEQUENCE [LARGE SCALE GENOMIC DNA]</scope>
</reference>
<dbReference type="AlphaFoldDB" id="A0A2M7B7R8"/>
<dbReference type="GO" id="GO:0004527">
    <property type="term" value="F:exonuclease activity"/>
    <property type="evidence" value="ECO:0007669"/>
    <property type="project" value="UniProtKB-KW"/>
</dbReference>
<dbReference type="Pfam" id="PF10108">
    <property type="entry name" value="DNA_pol_B_exo2"/>
    <property type="match status" value="1"/>
</dbReference>
<gene>
    <name evidence="2" type="ORF">COS59_01435</name>
</gene>
<dbReference type="SUPFAM" id="SSF53098">
    <property type="entry name" value="Ribonuclease H-like"/>
    <property type="match status" value="1"/>
</dbReference>
<dbReference type="InterPro" id="IPR019288">
    <property type="entry name" value="3'-5'_exonuclease_PolB-like"/>
</dbReference>
<protein>
    <submittedName>
        <fullName evidence="2">3'-5' exonuclease</fullName>
    </submittedName>
</protein>
<dbReference type="GO" id="GO:0003676">
    <property type="term" value="F:nucleic acid binding"/>
    <property type="evidence" value="ECO:0007669"/>
    <property type="project" value="InterPro"/>
</dbReference>
<dbReference type="InterPro" id="IPR012337">
    <property type="entry name" value="RNaseH-like_sf"/>
</dbReference>
<evidence type="ECO:0000313" key="3">
    <source>
        <dbReference type="Proteomes" id="UP000230131"/>
    </source>
</evidence>
<dbReference type="EMBL" id="PEVH01000046">
    <property type="protein sequence ID" value="PIU99123.1"/>
    <property type="molecule type" value="Genomic_DNA"/>
</dbReference>
<keyword evidence="2" id="KW-0378">Hydrolase</keyword>
<keyword evidence="2" id="KW-0269">Exonuclease</keyword>
<evidence type="ECO:0000313" key="2">
    <source>
        <dbReference type="EMBL" id="PIU99123.1"/>
    </source>
</evidence>
<evidence type="ECO:0000259" key="1">
    <source>
        <dbReference type="Pfam" id="PF10108"/>
    </source>
</evidence>
<sequence length="232" mass="26888">MSNVSKIVFDIETVGVGFETLDKISQEYLLQYAESDEEEQETKERLGFYPLTGEIVAIGILNPDTDKGAIYLRTNNQQLKTKNLEEGVTIETGTEKEILEKFWQTTKSYNYFISFNGRGFDVPFLMIRSAILGVKPAKNLMSNRYLSSQKFDAIHVDLLDQLTFYGAFRKRFNLHFWTKAFGIKSPKEEGITGEDIKKLYQEGKFLEIVKYNYGDLVATKELYKKWNEYLNL</sequence>
<feature type="domain" description="Predicted 3'-5' exonuclease PolB-like" evidence="1">
    <location>
        <begin position="73"/>
        <end position="225"/>
    </location>
</feature>
<dbReference type="Gene3D" id="3.30.420.10">
    <property type="entry name" value="Ribonuclease H-like superfamily/Ribonuclease H"/>
    <property type="match status" value="1"/>
</dbReference>
<dbReference type="Proteomes" id="UP000230131">
    <property type="component" value="Unassembled WGS sequence"/>
</dbReference>
<proteinExistence type="predicted"/>
<comment type="caution">
    <text evidence="2">The sequence shown here is derived from an EMBL/GenBank/DDBJ whole genome shotgun (WGS) entry which is preliminary data.</text>
</comment>